<accession>A0ABW6JU98</accession>
<feature type="transmembrane region" description="Helical" evidence="6">
    <location>
        <begin position="241"/>
        <end position="259"/>
    </location>
</feature>
<evidence type="ECO:0000256" key="2">
    <source>
        <dbReference type="ARBA" id="ARBA00009012"/>
    </source>
</evidence>
<evidence type="ECO:0000313" key="7">
    <source>
        <dbReference type="EMBL" id="MFE8695440.1"/>
    </source>
</evidence>
<proteinExistence type="inferred from homology"/>
<evidence type="ECO:0000256" key="1">
    <source>
        <dbReference type="ARBA" id="ARBA00004141"/>
    </source>
</evidence>
<keyword evidence="3 6" id="KW-0812">Transmembrane</keyword>
<dbReference type="InterPro" id="IPR002794">
    <property type="entry name" value="DUF92_TMEM19"/>
</dbReference>
<feature type="transmembrane region" description="Helical" evidence="6">
    <location>
        <begin position="87"/>
        <end position="120"/>
    </location>
</feature>
<dbReference type="EMBL" id="JBIACJ010000002">
    <property type="protein sequence ID" value="MFE8695440.1"/>
    <property type="molecule type" value="Genomic_DNA"/>
</dbReference>
<feature type="transmembrane region" description="Helical" evidence="6">
    <location>
        <begin position="153"/>
        <end position="177"/>
    </location>
</feature>
<keyword evidence="5 6" id="KW-0472">Membrane</keyword>
<comment type="similarity">
    <text evidence="2">Belongs to the TMEM19 family.</text>
</comment>
<evidence type="ECO:0000256" key="6">
    <source>
        <dbReference type="SAM" id="Phobius"/>
    </source>
</evidence>
<dbReference type="Proteomes" id="UP001601058">
    <property type="component" value="Unassembled WGS sequence"/>
</dbReference>
<feature type="transmembrane region" description="Helical" evidence="6">
    <location>
        <begin position="33"/>
        <end position="56"/>
    </location>
</feature>
<dbReference type="PANTHER" id="PTHR13353">
    <property type="entry name" value="TRANSMEMBRANE PROTEIN 19"/>
    <property type="match status" value="1"/>
</dbReference>
<evidence type="ECO:0000256" key="5">
    <source>
        <dbReference type="ARBA" id="ARBA00023136"/>
    </source>
</evidence>
<dbReference type="Pfam" id="PF01940">
    <property type="entry name" value="DUF92"/>
    <property type="match status" value="1"/>
</dbReference>
<name>A0ABW6JU98_9BACI</name>
<evidence type="ECO:0000256" key="4">
    <source>
        <dbReference type="ARBA" id="ARBA00022989"/>
    </source>
</evidence>
<comment type="caution">
    <text evidence="7">The sequence shown here is derived from an EMBL/GenBank/DDBJ whole genome shotgun (WGS) entry which is preliminary data.</text>
</comment>
<evidence type="ECO:0000313" key="8">
    <source>
        <dbReference type="Proteomes" id="UP001601058"/>
    </source>
</evidence>
<keyword evidence="8" id="KW-1185">Reference proteome</keyword>
<comment type="subcellular location">
    <subcellularLocation>
        <location evidence="1">Membrane</location>
        <topology evidence="1">Multi-pass membrane protein</topology>
    </subcellularLocation>
</comment>
<reference evidence="7 8" key="1">
    <citation type="submission" date="2024-08" db="EMBL/GenBank/DDBJ databases">
        <title>Two novel Cytobacillus novel species.</title>
        <authorList>
            <person name="Liu G."/>
        </authorList>
    </citation>
    <scope>NUCLEOTIDE SEQUENCE [LARGE SCALE GENOMIC DNA]</scope>
    <source>
        <strain evidence="7 8">FJAT-53684</strain>
    </source>
</reference>
<dbReference type="PANTHER" id="PTHR13353:SF5">
    <property type="entry name" value="TRANSMEMBRANE PROTEIN 19"/>
    <property type="match status" value="1"/>
</dbReference>
<keyword evidence="4 6" id="KW-1133">Transmembrane helix</keyword>
<dbReference type="RefSeq" id="WP_389215567.1">
    <property type="nucleotide sequence ID" value="NZ_JBIACJ010000002.1"/>
</dbReference>
<sequence length="260" mass="28347">MINILITILFIAITAFGGYNFRLLTKSGSMAAFVIGLAVSLGFGIKGLFILGFFFASSSFWSKYKRNQKVKVEDRHEKGSRRDWQQVVANGGTAALFGLLNCIFPHSIWMIGFAISIAAANSDTWASEIGSLSKRRPFFIRTFKQIETGTSGAVSILGTFAAMVGSLTIAILSFYFFQLSLRDAFVILIFGFIGNVIDTMLGAFIQSAYRCKVCGNEVEALNHCGTKTILVKGLPMMNNDFVNYSSGFLAALLGILLTAD</sequence>
<organism evidence="7 8">
    <name type="scientific">Cytobacillus mangrovibacter</name>
    <dbReference type="NCBI Taxonomy" id="3299024"/>
    <lineage>
        <taxon>Bacteria</taxon>
        <taxon>Bacillati</taxon>
        <taxon>Bacillota</taxon>
        <taxon>Bacilli</taxon>
        <taxon>Bacillales</taxon>
        <taxon>Bacillaceae</taxon>
        <taxon>Cytobacillus</taxon>
    </lineage>
</organism>
<evidence type="ECO:0000256" key="3">
    <source>
        <dbReference type="ARBA" id="ARBA00022692"/>
    </source>
</evidence>
<feature type="transmembrane region" description="Helical" evidence="6">
    <location>
        <begin position="184"/>
        <end position="205"/>
    </location>
</feature>
<gene>
    <name evidence="7" type="ORF">ACFYKT_03590</name>
</gene>
<protein>
    <submittedName>
        <fullName evidence="7">DUF92 domain-containing protein</fullName>
    </submittedName>
</protein>